<dbReference type="EMBL" id="LVHD01000008">
    <property type="protein sequence ID" value="OAG78052.1"/>
    <property type="molecule type" value="Genomic_DNA"/>
</dbReference>
<sequence length="91" mass="9815">MGDIAALPSAESLSHFITRPEFIEVRNDVKTLERQMVEVQTMQGTQQATLNEILSTVRKQGSVRAMVIAGFSGLGGGVAAGAVYLLHWLSQ</sequence>
<gene>
    <name evidence="1" type="ORF">Amal_00668</name>
</gene>
<accession>A0A087PTT0</accession>
<dbReference type="STRING" id="178901.AmDm5_0731"/>
<evidence type="ECO:0000313" key="2">
    <source>
        <dbReference type="Proteomes" id="UP000077349"/>
    </source>
</evidence>
<proteinExistence type="predicted"/>
<evidence type="ECO:0000313" key="1">
    <source>
        <dbReference type="EMBL" id="OAG78052.1"/>
    </source>
</evidence>
<organism evidence="1 2">
    <name type="scientific">Acetobacter malorum</name>
    <dbReference type="NCBI Taxonomy" id="178901"/>
    <lineage>
        <taxon>Bacteria</taxon>
        <taxon>Pseudomonadati</taxon>
        <taxon>Pseudomonadota</taxon>
        <taxon>Alphaproteobacteria</taxon>
        <taxon>Acetobacterales</taxon>
        <taxon>Acetobacteraceae</taxon>
        <taxon>Acetobacter</taxon>
    </lineage>
</organism>
<comment type="caution">
    <text evidence="1">The sequence shown here is derived from an EMBL/GenBank/DDBJ whole genome shotgun (WGS) entry which is preliminary data.</text>
</comment>
<dbReference type="AlphaFoldDB" id="A0A087PTT0"/>
<dbReference type="Proteomes" id="UP000077349">
    <property type="component" value="Unassembled WGS sequence"/>
</dbReference>
<name>A0A087PTT0_9PROT</name>
<reference evidence="1 2" key="1">
    <citation type="submission" date="2016-03" db="EMBL/GenBank/DDBJ databases">
        <title>Draft genome sequence of Acetobacter malorum CECT 7742, a strain isolated from strawberry vinegar.</title>
        <authorList>
            <person name="Sainz F."/>
            <person name="Mas A."/>
            <person name="Torija M.J."/>
        </authorList>
    </citation>
    <scope>NUCLEOTIDE SEQUENCE [LARGE SCALE GENOMIC DNA]</scope>
    <source>
        <strain evidence="1 2">CECT 7742</strain>
    </source>
</reference>
<dbReference type="PATRIC" id="fig|178901.10.peg.718"/>
<protein>
    <submittedName>
        <fullName evidence="1">Uncharacterized protein</fullName>
    </submittedName>
</protein>